<protein>
    <submittedName>
        <fullName evidence="2">Uncharacterized protein</fullName>
    </submittedName>
</protein>
<keyword evidence="3" id="KW-1185">Reference proteome</keyword>
<reference evidence="2" key="1">
    <citation type="submission" date="2023-06" db="EMBL/GenBank/DDBJ databases">
        <title>Reference genome for the Northern bat (Eptesicus nilssonii), a most northern bat species.</title>
        <authorList>
            <person name="Laine V.N."/>
            <person name="Pulliainen A.T."/>
            <person name="Lilley T.M."/>
        </authorList>
    </citation>
    <scope>NUCLEOTIDE SEQUENCE</scope>
    <source>
        <strain evidence="2">BLF_Eptnil</strain>
        <tissue evidence="2">Kidney</tissue>
    </source>
</reference>
<evidence type="ECO:0000256" key="1">
    <source>
        <dbReference type="SAM" id="MobiDB-lite"/>
    </source>
</evidence>
<sequence length="167" mass="18385">MMPRILASTEMRKTADKVWKEKLLARWMERRPADWRVPGLIPVGGMYLGFGHIPRPGACLLHTAMTAKQARLGAASSLLSVSMEVAVEMLLAHWAPTRVGLQQDGGAGERVAPGQRGCKRGPNHPTDHPADVNQWRWQGAGPPPSSQVLREPEYPSASYLIIDKYAN</sequence>
<accession>A0AA40IB18</accession>
<dbReference type="EMBL" id="JAULJE010000001">
    <property type="protein sequence ID" value="KAK1346372.1"/>
    <property type="molecule type" value="Genomic_DNA"/>
</dbReference>
<comment type="caution">
    <text evidence="2">The sequence shown here is derived from an EMBL/GenBank/DDBJ whole genome shotgun (WGS) entry which is preliminary data.</text>
</comment>
<evidence type="ECO:0000313" key="2">
    <source>
        <dbReference type="EMBL" id="KAK1346372.1"/>
    </source>
</evidence>
<feature type="region of interest" description="Disordered" evidence="1">
    <location>
        <begin position="102"/>
        <end position="150"/>
    </location>
</feature>
<name>A0AA40IB18_CNENI</name>
<organism evidence="2 3">
    <name type="scientific">Cnephaeus nilssonii</name>
    <name type="common">Northern bat</name>
    <name type="synonym">Eptesicus nilssonii</name>
    <dbReference type="NCBI Taxonomy" id="3371016"/>
    <lineage>
        <taxon>Eukaryota</taxon>
        <taxon>Metazoa</taxon>
        <taxon>Chordata</taxon>
        <taxon>Craniata</taxon>
        <taxon>Vertebrata</taxon>
        <taxon>Euteleostomi</taxon>
        <taxon>Mammalia</taxon>
        <taxon>Eutheria</taxon>
        <taxon>Laurasiatheria</taxon>
        <taxon>Chiroptera</taxon>
        <taxon>Yangochiroptera</taxon>
        <taxon>Vespertilionidae</taxon>
        <taxon>Cnephaeus</taxon>
    </lineage>
</organism>
<evidence type="ECO:0000313" key="3">
    <source>
        <dbReference type="Proteomes" id="UP001177744"/>
    </source>
</evidence>
<proteinExistence type="predicted"/>
<gene>
    <name evidence="2" type="ORF">QTO34_000226</name>
</gene>
<dbReference type="Proteomes" id="UP001177744">
    <property type="component" value="Unassembled WGS sequence"/>
</dbReference>
<dbReference type="AlphaFoldDB" id="A0AA40IB18"/>